<protein>
    <submittedName>
        <fullName evidence="2">Gluconate 2-dehydrogenase subunit 3 family protein</fullName>
        <ecNumber evidence="2">1.-.-.-</ecNumber>
    </submittedName>
</protein>
<proteinExistence type="predicted"/>
<keyword evidence="3" id="KW-1185">Reference proteome</keyword>
<dbReference type="GO" id="GO:0016491">
    <property type="term" value="F:oxidoreductase activity"/>
    <property type="evidence" value="ECO:0007669"/>
    <property type="project" value="UniProtKB-KW"/>
</dbReference>
<dbReference type="EMBL" id="CP136864">
    <property type="protein sequence ID" value="WOJ92949.1"/>
    <property type="molecule type" value="Genomic_DNA"/>
</dbReference>
<organism evidence="2 3">
    <name type="scientific">Congregibacter variabilis</name>
    <dbReference type="NCBI Taxonomy" id="3081200"/>
    <lineage>
        <taxon>Bacteria</taxon>
        <taxon>Pseudomonadati</taxon>
        <taxon>Pseudomonadota</taxon>
        <taxon>Gammaproteobacteria</taxon>
        <taxon>Cellvibrionales</taxon>
        <taxon>Halieaceae</taxon>
        <taxon>Congregibacter</taxon>
    </lineage>
</organism>
<evidence type="ECO:0000313" key="2">
    <source>
        <dbReference type="EMBL" id="WOJ92949.1"/>
    </source>
</evidence>
<reference evidence="2 3" key="1">
    <citation type="submission" date="2023-10" db="EMBL/GenBank/DDBJ databases">
        <title>Two novel species belonging to the OM43/NOR5 clade.</title>
        <authorList>
            <person name="Park M."/>
        </authorList>
    </citation>
    <scope>NUCLEOTIDE SEQUENCE [LARGE SCALE GENOMIC DNA]</scope>
    <source>
        <strain evidence="2 3">IMCC43200</strain>
    </source>
</reference>
<dbReference type="RefSeq" id="WP_407347606.1">
    <property type="nucleotide sequence ID" value="NZ_CP136864.1"/>
</dbReference>
<accession>A0ABZ0I096</accession>
<dbReference type="Proteomes" id="UP001626537">
    <property type="component" value="Chromosome"/>
</dbReference>
<name>A0ABZ0I096_9GAMM</name>
<dbReference type="Pfam" id="PF13618">
    <property type="entry name" value="Gluconate_2-dh3"/>
    <property type="match status" value="1"/>
</dbReference>
<dbReference type="EC" id="1.-.-.-" evidence="2"/>
<keyword evidence="2" id="KW-0560">Oxidoreductase</keyword>
<gene>
    <name evidence="2" type="ORF">R0135_14320</name>
</gene>
<feature type="signal peptide" evidence="1">
    <location>
        <begin position="1"/>
        <end position="33"/>
    </location>
</feature>
<dbReference type="InterPro" id="IPR006311">
    <property type="entry name" value="TAT_signal"/>
</dbReference>
<sequence>MNAPILERRTLLKLGSAAAVTALMSAATPALLAASSANQNAEQFRHLDASLAPTLAAITARILPTTDTPGAREAGAIWFIDSMIGGPLQSMREDLHAGADALNRASGDNFATLSDAEQDAQLRAIENSDFFGLMHMLTLAGTFTMSRYGGNRGEVGWDILGFERRHHWQVPFGYYDAQVHESSEAAQ</sequence>
<dbReference type="InterPro" id="IPR027056">
    <property type="entry name" value="Gluconate_2DH_su3"/>
</dbReference>
<keyword evidence="1" id="KW-0732">Signal</keyword>
<dbReference type="PROSITE" id="PS51318">
    <property type="entry name" value="TAT"/>
    <property type="match status" value="1"/>
</dbReference>
<evidence type="ECO:0000256" key="1">
    <source>
        <dbReference type="SAM" id="SignalP"/>
    </source>
</evidence>
<feature type="chain" id="PRO_5047510520" evidence="1">
    <location>
        <begin position="34"/>
        <end position="187"/>
    </location>
</feature>
<evidence type="ECO:0000313" key="3">
    <source>
        <dbReference type="Proteomes" id="UP001626537"/>
    </source>
</evidence>